<proteinExistence type="predicted"/>
<feature type="region of interest" description="Disordered" evidence="1">
    <location>
        <begin position="30"/>
        <end position="56"/>
    </location>
</feature>
<name>A0A1Y5PB59_9MYCO</name>
<accession>A0A1Y5PB59</accession>
<evidence type="ECO:0000313" key="2">
    <source>
        <dbReference type="EMBL" id="SBS74700.1"/>
    </source>
</evidence>
<organism evidence="2">
    <name type="scientific">uncultured Mycobacterium sp</name>
    <dbReference type="NCBI Taxonomy" id="171292"/>
    <lineage>
        <taxon>Bacteria</taxon>
        <taxon>Bacillati</taxon>
        <taxon>Actinomycetota</taxon>
        <taxon>Actinomycetes</taxon>
        <taxon>Mycobacteriales</taxon>
        <taxon>Mycobacteriaceae</taxon>
        <taxon>Mycobacterium</taxon>
        <taxon>environmental samples</taxon>
    </lineage>
</organism>
<gene>
    <name evidence="2" type="ORF">MHPYR_20169</name>
</gene>
<dbReference type="AlphaFoldDB" id="A0A1Y5PB59"/>
<reference evidence="2" key="1">
    <citation type="submission" date="2016-03" db="EMBL/GenBank/DDBJ databases">
        <authorList>
            <person name="Ploux O."/>
        </authorList>
    </citation>
    <scope>NUCLEOTIDE SEQUENCE</scope>
    <source>
        <strain evidence="2">UC10</strain>
    </source>
</reference>
<evidence type="ECO:0000256" key="1">
    <source>
        <dbReference type="SAM" id="MobiDB-lite"/>
    </source>
</evidence>
<sequence>MMTALGAVVYGGFFLLAALWLVVTGDYDAVDEPDQTQPQERSNSPKAPAYTLGSRS</sequence>
<feature type="compositionally biased region" description="Polar residues" evidence="1">
    <location>
        <begin position="35"/>
        <end position="45"/>
    </location>
</feature>
<dbReference type="EMBL" id="FLQS01000012">
    <property type="protein sequence ID" value="SBS74700.1"/>
    <property type="molecule type" value="Genomic_DNA"/>
</dbReference>
<protein>
    <submittedName>
        <fullName evidence="2">Uncharacterized protein</fullName>
    </submittedName>
</protein>